<dbReference type="Pfam" id="PF12796">
    <property type="entry name" value="Ank_2"/>
    <property type="match status" value="2"/>
</dbReference>
<comment type="catalytic activity">
    <reaction evidence="6">
        <text>a 1,2-diacyl-sn-glycero-3-phosphocholine + H2O = a 1-acyl-sn-glycero-3-phosphocholine + a fatty acid + H(+)</text>
        <dbReference type="Rhea" id="RHEA:15801"/>
        <dbReference type="ChEBI" id="CHEBI:15377"/>
        <dbReference type="ChEBI" id="CHEBI:15378"/>
        <dbReference type="ChEBI" id="CHEBI:28868"/>
        <dbReference type="ChEBI" id="CHEBI:57643"/>
        <dbReference type="ChEBI" id="CHEBI:58168"/>
        <dbReference type="EC" id="3.1.1.4"/>
    </reaction>
    <physiologicalReaction direction="left-to-right" evidence="6">
        <dbReference type="Rhea" id="RHEA:15802"/>
    </physiologicalReaction>
</comment>
<dbReference type="SMART" id="SM00248">
    <property type="entry name" value="ANK"/>
    <property type="match status" value="6"/>
</dbReference>
<feature type="repeat" description="ANK" evidence="7">
    <location>
        <begin position="296"/>
        <end position="328"/>
    </location>
</feature>
<evidence type="ECO:0000256" key="3">
    <source>
        <dbReference type="ARBA" id="ARBA00022801"/>
    </source>
</evidence>
<comment type="caution">
    <text evidence="11">The sequence shown here is derived from an EMBL/GenBank/DDBJ whole genome shotgun (WGS) entry which is preliminary data.</text>
</comment>
<dbReference type="Proteomes" id="UP000326759">
    <property type="component" value="Unassembled WGS sequence"/>
</dbReference>
<dbReference type="GO" id="GO:0005739">
    <property type="term" value="C:mitochondrion"/>
    <property type="evidence" value="ECO:0007669"/>
    <property type="project" value="TreeGrafter"/>
</dbReference>
<dbReference type="AlphaFoldDB" id="A0A5N5T3B5"/>
<evidence type="ECO:0000259" key="10">
    <source>
        <dbReference type="PROSITE" id="PS51635"/>
    </source>
</evidence>
<dbReference type="Pfam" id="PF01734">
    <property type="entry name" value="Patatin"/>
    <property type="match status" value="1"/>
</dbReference>
<feature type="compositionally biased region" description="Low complexity" evidence="9">
    <location>
        <begin position="847"/>
        <end position="865"/>
    </location>
</feature>
<feature type="short sequence motif" description="DGA/G" evidence="8">
    <location>
        <begin position="632"/>
        <end position="634"/>
    </location>
</feature>
<dbReference type="GO" id="GO:2000304">
    <property type="term" value="P:positive regulation of ceramide biosynthetic process"/>
    <property type="evidence" value="ECO:0007669"/>
    <property type="project" value="TreeGrafter"/>
</dbReference>
<dbReference type="InterPro" id="IPR002641">
    <property type="entry name" value="PNPLA_dom"/>
</dbReference>
<dbReference type="InterPro" id="IPR036770">
    <property type="entry name" value="Ankyrin_rpt-contain_sf"/>
</dbReference>
<evidence type="ECO:0000256" key="7">
    <source>
        <dbReference type="PROSITE-ProRule" id="PRU00023"/>
    </source>
</evidence>
<dbReference type="GO" id="GO:0016042">
    <property type="term" value="P:lipid catabolic process"/>
    <property type="evidence" value="ECO:0007669"/>
    <property type="project" value="UniProtKB-UniRule"/>
</dbReference>
<reference evidence="11 12" key="1">
    <citation type="journal article" date="2019" name="PLoS Biol.">
        <title>Sex chromosomes control vertical transmission of feminizing Wolbachia symbionts in an isopod.</title>
        <authorList>
            <person name="Becking T."/>
            <person name="Chebbi M.A."/>
            <person name="Giraud I."/>
            <person name="Moumen B."/>
            <person name="Laverre T."/>
            <person name="Caubet Y."/>
            <person name="Peccoud J."/>
            <person name="Gilbert C."/>
            <person name="Cordaux R."/>
        </authorList>
    </citation>
    <scope>NUCLEOTIDE SEQUENCE [LARGE SCALE GENOMIC DNA]</scope>
    <source>
        <strain evidence="11">ANa2</strain>
        <tissue evidence="11">Whole body excluding digestive tract and cuticle</tissue>
    </source>
</reference>
<dbReference type="PROSITE" id="PS50088">
    <property type="entry name" value="ANK_REPEAT"/>
    <property type="match status" value="4"/>
</dbReference>
<keyword evidence="12" id="KW-1185">Reference proteome</keyword>
<protein>
    <recommendedName>
        <fullName evidence="1">phospholipase A2</fullName>
        <ecNumber evidence="1">3.1.1.4</ecNumber>
    </recommendedName>
</protein>
<dbReference type="SUPFAM" id="SSF48403">
    <property type="entry name" value="Ankyrin repeat"/>
    <property type="match status" value="1"/>
</dbReference>
<sequence length="979" mass="108816">MVLHVQWSDYMQKHFLYVEGVFGVIALPEVIEENDVKLAYEIIMHSDINGTSYAYSLMRIATKEIGVQVIEEYNRILPCFVESCGKEFFNQSTLQKVLDLLREKPTWLPAHLIAYFGFTDALKHPDSLKSLNVSEEKKGYYALHVAVENEVEKVISQLLNAGASLEVFDREGNSPLHLAATRNISLIQALKPRRHPCLNLKNKTGETPLLLAAKAGKLDNVKSLILFGANLNHEEEVPPNFDTTYYHDKLKVLELSKDISHKDLNKGGSLLHWSKSREMTNLALDLACSPNLLNCQGQTPTHIMVLRSRVSCLMCLLSRGADPNVVNFEGCNPLHLAASIHHITMVQALICFGTKINATNISGETPRHIAASTKVEDKSKLGDKEKVIYLLHAVGAGRCKKVLASCAEGCSMHGSFNGVPLYEKPLLRSRWVYDDHLARMQILEAVKYQKLFRSNLKGRGRVLCLDGGGIKGLVLCQMLDVIKELLGQSITDSFDWISGTSTGGFLALDIATGKSVNHAQALYFSLKDRIFVGNRPYDTKDLENILKNEFGEDTVMSDITRNRISITTTLADRLPADLHMFRNYEAPIDVLGIGESSDFVKPLPPFKQRIWMAARASGAAPTYFSSTDKYLDGGLISNNPVLDTLAEIEEWNMAVRAAGREDEVFTPTVVVSLGCGKPPVVKVDNVDLTVPSILDMRRGFQAMFNMFNLLVEQACASEGRIVDRARSWCSALHVPYFRFNPQLSEDCSIDEHEDAKLVRVMWEARSYMESQSNLLLQLKDFLLNPNISTSKQDAFDRPLPPPRRSVSAPSTPAKSNRSNSSSGLDVLEENNSEGTLNVELRASRTEPSLPQVSSSTQTVSLNSVTSVTSLSSPEDIFYSTDSESDRLSSLRMKKEGENLHSSEICNNSDETTVIKPVNLIDEKDNLGDDPTISTLVKSESLDDNVAYNKPYFDIETNSLEMNLNEIPSVHTQERGTSNS</sequence>
<evidence type="ECO:0000256" key="5">
    <source>
        <dbReference type="ARBA" id="ARBA00023098"/>
    </source>
</evidence>
<dbReference type="SUPFAM" id="SSF52151">
    <property type="entry name" value="FabD/lysophospholipase-like"/>
    <property type="match status" value="1"/>
</dbReference>
<dbReference type="EMBL" id="SEYY01012048">
    <property type="protein sequence ID" value="KAB7500993.1"/>
    <property type="molecule type" value="Genomic_DNA"/>
</dbReference>
<evidence type="ECO:0000256" key="6">
    <source>
        <dbReference type="ARBA" id="ARBA00023422"/>
    </source>
</evidence>
<dbReference type="PANTHER" id="PTHR24139:SF34">
    <property type="entry name" value="85_88 KDA CALCIUM-INDEPENDENT PHOSPHOLIPASE A2"/>
    <property type="match status" value="1"/>
</dbReference>
<dbReference type="PANTHER" id="PTHR24139">
    <property type="entry name" value="CALCIUM-INDEPENDENT PHOSPHOLIPASE A2"/>
    <property type="match status" value="1"/>
</dbReference>
<dbReference type="InterPro" id="IPR047148">
    <property type="entry name" value="PLPL9"/>
</dbReference>
<feature type="compositionally biased region" description="Polar residues" evidence="9">
    <location>
        <begin position="807"/>
        <end position="823"/>
    </location>
</feature>
<feature type="short sequence motif" description="GXGXXG" evidence="8">
    <location>
        <begin position="467"/>
        <end position="472"/>
    </location>
</feature>
<feature type="region of interest" description="Disordered" evidence="9">
    <location>
        <begin position="791"/>
        <end position="865"/>
    </location>
</feature>
<dbReference type="Gene3D" id="1.25.40.20">
    <property type="entry name" value="Ankyrin repeat-containing domain"/>
    <property type="match status" value="2"/>
</dbReference>
<dbReference type="OrthoDB" id="10021675at2759"/>
<name>A0A5N5T3B5_9CRUS</name>
<gene>
    <name evidence="11" type="primary">Pla2g6</name>
    <name evidence="11" type="ORF">Anas_06605</name>
</gene>
<keyword evidence="3 8" id="KW-0378">Hydrolase</keyword>
<feature type="domain" description="PNPLA" evidence="10">
    <location>
        <begin position="463"/>
        <end position="645"/>
    </location>
</feature>
<dbReference type="InterPro" id="IPR002110">
    <property type="entry name" value="Ankyrin_rpt"/>
</dbReference>
<dbReference type="GO" id="GO:0052816">
    <property type="term" value="F:long-chain fatty acyl-CoA hydrolase activity"/>
    <property type="evidence" value="ECO:0007669"/>
    <property type="project" value="TreeGrafter"/>
</dbReference>
<feature type="repeat" description="ANK" evidence="7">
    <location>
        <begin position="329"/>
        <end position="361"/>
    </location>
</feature>
<keyword evidence="2" id="KW-0677">Repeat</keyword>
<dbReference type="PROSITE" id="PS50297">
    <property type="entry name" value="ANK_REP_REGION"/>
    <property type="match status" value="4"/>
</dbReference>
<dbReference type="Gene3D" id="3.40.1090.10">
    <property type="entry name" value="Cytosolic phospholipase A2 catalytic domain"/>
    <property type="match status" value="1"/>
</dbReference>
<dbReference type="Pfam" id="PF00023">
    <property type="entry name" value="Ank"/>
    <property type="match status" value="1"/>
</dbReference>
<feature type="repeat" description="ANK" evidence="7">
    <location>
        <begin position="138"/>
        <end position="170"/>
    </location>
</feature>
<feature type="short sequence motif" description="GXSXG" evidence="8">
    <location>
        <begin position="499"/>
        <end position="503"/>
    </location>
</feature>
<evidence type="ECO:0000256" key="8">
    <source>
        <dbReference type="PROSITE-ProRule" id="PRU01161"/>
    </source>
</evidence>
<evidence type="ECO:0000313" key="12">
    <source>
        <dbReference type="Proteomes" id="UP000326759"/>
    </source>
</evidence>
<feature type="repeat" description="ANK" evidence="7">
    <location>
        <begin position="204"/>
        <end position="236"/>
    </location>
</feature>
<proteinExistence type="predicted"/>
<dbReference type="EC" id="3.1.1.4" evidence="1"/>
<feature type="active site" description="Nucleophile" evidence="8">
    <location>
        <position position="501"/>
    </location>
</feature>
<evidence type="ECO:0000256" key="2">
    <source>
        <dbReference type="ARBA" id="ARBA00022737"/>
    </source>
</evidence>
<dbReference type="PROSITE" id="PS51635">
    <property type="entry name" value="PNPLA"/>
    <property type="match status" value="1"/>
</dbReference>
<evidence type="ECO:0000256" key="9">
    <source>
        <dbReference type="SAM" id="MobiDB-lite"/>
    </source>
</evidence>
<accession>A0A5N5T3B5</accession>
<evidence type="ECO:0000313" key="11">
    <source>
        <dbReference type="EMBL" id="KAB7500993.1"/>
    </source>
</evidence>
<feature type="active site" description="Proton acceptor" evidence="8">
    <location>
        <position position="632"/>
    </location>
</feature>
<evidence type="ECO:0000256" key="4">
    <source>
        <dbReference type="ARBA" id="ARBA00023043"/>
    </source>
</evidence>
<keyword evidence="5 8" id="KW-0443">Lipid metabolism</keyword>
<evidence type="ECO:0000256" key="1">
    <source>
        <dbReference type="ARBA" id="ARBA00013278"/>
    </source>
</evidence>
<keyword evidence="8" id="KW-0442">Lipid degradation</keyword>
<organism evidence="11 12">
    <name type="scientific">Armadillidium nasatum</name>
    <dbReference type="NCBI Taxonomy" id="96803"/>
    <lineage>
        <taxon>Eukaryota</taxon>
        <taxon>Metazoa</taxon>
        <taxon>Ecdysozoa</taxon>
        <taxon>Arthropoda</taxon>
        <taxon>Crustacea</taxon>
        <taxon>Multicrustacea</taxon>
        <taxon>Malacostraca</taxon>
        <taxon>Eumalacostraca</taxon>
        <taxon>Peracarida</taxon>
        <taxon>Isopoda</taxon>
        <taxon>Oniscidea</taxon>
        <taxon>Crinocheta</taxon>
        <taxon>Armadillidiidae</taxon>
        <taxon>Armadillidium</taxon>
    </lineage>
</organism>
<dbReference type="GO" id="GO:0047499">
    <property type="term" value="F:calcium-independent phospholipase A2 activity"/>
    <property type="evidence" value="ECO:0007669"/>
    <property type="project" value="InterPro"/>
</dbReference>
<dbReference type="InterPro" id="IPR016035">
    <property type="entry name" value="Acyl_Trfase/lysoPLipase"/>
</dbReference>
<keyword evidence="4 7" id="KW-0040">ANK repeat</keyword>